<organism evidence="2 3">
    <name type="scientific">Parvicella tangerina</name>
    <dbReference type="NCBI Taxonomy" id="2829795"/>
    <lineage>
        <taxon>Bacteria</taxon>
        <taxon>Pseudomonadati</taxon>
        <taxon>Bacteroidota</taxon>
        <taxon>Flavobacteriia</taxon>
        <taxon>Flavobacteriales</taxon>
        <taxon>Parvicellaceae</taxon>
        <taxon>Parvicella</taxon>
    </lineage>
</organism>
<evidence type="ECO:0000313" key="3">
    <source>
        <dbReference type="Proteomes" id="UP000683507"/>
    </source>
</evidence>
<feature type="region of interest" description="Disordered" evidence="1">
    <location>
        <begin position="24"/>
        <end position="44"/>
    </location>
</feature>
<name>A0A916JQK9_9FLAO</name>
<protein>
    <recommendedName>
        <fullName evidence="4">RHS repeat protein</fullName>
    </recommendedName>
</protein>
<evidence type="ECO:0008006" key="4">
    <source>
        <dbReference type="Google" id="ProtNLM"/>
    </source>
</evidence>
<dbReference type="RefSeq" id="WP_258543656.1">
    <property type="nucleotide sequence ID" value="NZ_OU015584.1"/>
</dbReference>
<dbReference type="EMBL" id="OU015584">
    <property type="protein sequence ID" value="CAG5087444.1"/>
    <property type="molecule type" value="Genomic_DNA"/>
</dbReference>
<proteinExistence type="predicted"/>
<accession>A0A916JQK9</accession>
<dbReference type="KEGG" id="ptan:CRYO30217_03484"/>
<dbReference type="Gene3D" id="2.180.10.10">
    <property type="entry name" value="RHS repeat-associated core"/>
    <property type="match status" value="1"/>
</dbReference>
<evidence type="ECO:0000256" key="1">
    <source>
        <dbReference type="SAM" id="MobiDB-lite"/>
    </source>
</evidence>
<sequence length="334" mass="38847">MKALYTILFVGIVGLIGCQTENKSESNKIGNEETAIEQDSGTESLSKTMTDSLVWVVNEKGEKITKRFNSNCELILHRIEDESGIKLFDNNGFKAIVKRDDMDRLERVDKYNNDSLIEVDFYSYNGDSIIQIETINADMETSRIKEYLNGNLINHIKYEFGSKTYVENQVFDKNSNLLHKYQYFEKTGARTYDYEYDDHSNEILMVQKSELAKPMYSESKYDSKNRITQFTQSQNNEIILKREFSYSKKGDTLITKESNSNGGSSIYKSVTTNEGNEIYFESGKNEYSIKEYDSKGRLILEIEKTGFDLPYNEYHHFYDFDEVESYAKVSYEIK</sequence>
<evidence type="ECO:0000313" key="2">
    <source>
        <dbReference type="EMBL" id="CAG5087444.1"/>
    </source>
</evidence>
<dbReference type="AlphaFoldDB" id="A0A916JQK9"/>
<gene>
    <name evidence="2" type="ORF">CRYO30217_03484</name>
</gene>
<reference evidence="2" key="1">
    <citation type="submission" date="2021-04" db="EMBL/GenBank/DDBJ databases">
        <authorList>
            <person name="Rodrigo-Torres L."/>
            <person name="Arahal R. D."/>
            <person name="Lucena T."/>
        </authorList>
    </citation>
    <scope>NUCLEOTIDE SEQUENCE</scope>
    <source>
        <strain evidence="2">AS29M-1</strain>
    </source>
</reference>
<keyword evidence="3" id="KW-1185">Reference proteome</keyword>
<dbReference type="Proteomes" id="UP000683507">
    <property type="component" value="Chromosome"/>
</dbReference>